<comment type="caution">
    <text evidence="2">The sequence shown here is derived from an EMBL/GenBank/DDBJ whole genome shotgun (WGS) entry which is preliminary data.</text>
</comment>
<accession>A0A1V6Q4U0</accession>
<dbReference type="GO" id="GO:0052689">
    <property type="term" value="F:carboxylic ester hydrolase activity"/>
    <property type="evidence" value="ECO:0007669"/>
    <property type="project" value="TreeGrafter"/>
</dbReference>
<dbReference type="PANTHER" id="PTHR43265">
    <property type="entry name" value="ESTERASE ESTD"/>
    <property type="match status" value="1"/>
</dbReference>
<dbReference type="Gene3D" id="3.40.50.1820">
    <property type="entry name" value="alpha/beta hydrolase"/>
    <property type="match status" value="1"/>
</dbReference>
<evidence type="ECO:0000313" key="2">
    <source>
        <dbReference type="EMBL" id="OQD84273.1"/>
    </source>
</evidence>
<keyword evidence="3" id="KW-1185">Reference proteome</keyword>
<dbReference type="GO" id="GO:0017000">
    <property type="term" value="P:antibiotic biosynthetic process"/>
    <property type="evidence" value="ECO:0007669"/>
    <property type="project" value="UniProtKB-ARBA"/>
</dbReference>
<evidence type="ECO:0000259" key="1">
    <source>
        <dbReference type="Pfam" id="PF12697"/>
    </source>
</evidence>
<dbReference type="Proteomes" id="UP000191672">
    <property type="component" value="Unassembled WGS sequence"/>
</dbReference>
<dbReference type="InterPro" id="IPR029058">
    <property type="entry name" value="AB_hydrolase_fold"/>
</dbReference>
<dbReference type="GO" id="GO:0072330">
    <property type="term" value="P:monocarboxylic acid biosynthetic process"/>
    <property type="evidence" value="ECO:0007669"/>
    <property type="project" value="UniProtKB-ARBA"/>
</dbReference>
<proteinExistence type="predicted"/>
<sequence>MSGAEHPITHFGGKLKVDQFIQQDKELLSKIIFMGAGYYATNIVLPMITPNILANIISLPEDCPIATVGGPRVSPCIYALVILNQPELTLPVKILLAESETGTDREMRAEFGMLLQMTPTGGLVGLRFLPTSALGLGSGWQRPYYADHGACESEIILGKGDLKVGGTLCLPSATHEQTEMPRLPCVVFLAGSGPCDRDSTVQESKPFKDLALGLARQGIASVRFDKVTHTNPKTFLRRKDMTLTHEYVEHAVDAILIAQNHPSILPNGIFVLGHSLGAVVAPMIAGMNASIAGCIIMAGPAEPIYRCLIRQLRYIQSLDGPESLYLDKQINEAQKQAELADSDHLKLSTPAKQLPFGIGPSYWLDYRNFDPIGTTRSMKKPIIIMQGGRDYQVTVQDDYQQWHAALHERDNVQFHLYEQLNHLFIAGDGISTPLEYSVPGNVNEQVISDLAKWILKVLW</sequence>
<reference evidence="3" key="1">
    <citation type="journal article" date="2017" name="Nat. Microbiol.">
        <title>Global analysis of biosynthetic gene clusters reveals vast potential of secondary metabolite production in Penicillium species.</title>
        <authorList>
            <person name="Nielsen J.C."/>
            <person name="Grijseels S."/>
            <person name="Prigent S."/>
            <person name="Ji B."/>
            <person name="Dainat J."/>
            <person name="Nielsen K.F."/>
            <person name="Frisvad J.C."/>
            <person name="Workman M."/>
            <person name="Nielsen J."/>
        </authorList>
    </citation>
    <scope>NUCLEOTIDE SEQUENCE [LARGE SCALE GENOMIC DNA]</scope>
    <source>
        <strain evidence="3">IBT 31811</strain>
    </source>
</reference>
<dbReference type="AlphaFoldDB" id="A0A1V6Q4U0"/>
<evidence type="ECO:0000313" key="3">
    <source>
        <dbReference type="Proteomes" id="UP000191672"/>
    </source>
</evidence>
<organism evidence="2 3">
    <name type="scientific">Penicillium antarcticum</name>
    <dbReference type="NCBI Taxonomy" id="416450"/>
    <lineage>
        <taxon>Eukaryota</taxon>
        <taxon>Fungi</taxon>
        <taxon>Dikarya</taxon>
        <taxon>Ascomycota</taxon>
        <taxon>Pezizomycotina</taxon>
        <taxon>Eurotiomycetes</taxon>
        <taxon>Eurotiomycetidae</taxon>
        <taxon>Eurotiales</taxon>
        <taxon>Aspergillaceae</taxon>
        <taxon>Penicillium</taxon>
    </lineage>
</organism>
<dbReference type="EMBL" id="MDYN01000013">
    <property type="protein sequence ID" value="OQD84273.1"/>
    <property type="molecule type" value="Genomic_DNA"/>
</dbReference>
<name>A0A1V6Q4U0_9EURO</name>
<gene>
    <name evidence="2" type="ORF">PENANT_c013G00378</name>
</gene>
<dbReference type="Pfam" id="PF12697">
    <property type="entry name" value="Abhydrolase_6"/>
    <property type="match status" value="1"/>
</dbReference>
<feature type="domain" description="AB hydrolase-1" evidence="1">
    <location>
        <begin position="212"/>
        <end position="423"/>
    </location>
</feature>
<dbReference type="PANTHER" id="PTHR43265:SF1">
    <property type="entry name" value="ESTERASE ESTD"/>
    <property type="match status" value="1"/>
</dbReference>
<dbReference type="InterPro" id="IPR000073">
    <property type="entry name" value="AB_hydrolase_1"/>
</dbReference>
<protein>
    <recommendedName>
        <fullName evidence="1">AB hydrolase-1 domain-containing protein</fullName>
    </recommendedName>
</protein>
<dbReference type="SUPFAM" id="SSF53474">
    <property type="entry name" value="alpha/beta-Hydrolases"/>
    <property type="match status" value="1"/>
</dbReference>
<dbReference type="InterPro" id="IPR053145">
    <property type="entry name" value="AB_hydrolase_Est10"/>
</dbReference>